<reference evidence="3" key="1">
    <citation type="journal article" date="2019" name="Curr. Biol.">
        <title>Genome Sequence of Striga asiatica Provides Insight into the Evolution of Plant Parasitism.</title>
        <authorList>
            <person name="Yoshida S."/>
            <person name="Kim S."/>
            <person name="Wafula E.K."/>
            <person name="Tanskanen J."/>
            <person name="Kim Y.M."/>
            <person name="Honaas L."/>
            <person name="Yang Z."/>
            <person name="Spallek T."/>
            <person name="Conn C.E."/>
            <person name="Ichihashi Y."/>
            <person name="Cheong K."/>
            <person name="Cui S."/>
            <person name="Der J.P."/>
            <person name="Gundlach H."/>
            <person name="Jiao Y."/>
            <person name="Hori C."/>
            <person name="Ishida J.K."/>
            <person name="Kasahara H."/>
            <person name="Kiba T."/>
            <person name="Kim M.S."/>
            <person name="Koo N."/>
            <person name="Laohavisit A."/>
            <person name="Lee Y.H."/>
            <person name="Lumba S."/>
            <person name="McCourt P."/>
            <person name="Mortimer J.C."/>
            <person name="Mutuku J.M."/>
            <person name="Nomura T."/>
            <person name="Sasaki-Sekimoto Y."/>
            <person name="Seto Y."/>
            <person name="Wang Y."/>
            <person name="Wakatake T."/>
            <person name="Sakakibara H."/>
            <person name="Demura T."/>
            <person name="Yamaguchi S."/>
            <person name="Yoneyama K."/>
            <person name="Manabe R.I."/>
            <person name="Nelson D.C."/>
            <person name="Schulman A.H."/>
            <person name="Timko M.P."/>
            <person name="dePamphilis C.W."/>
            <person name="Choi D."/>
            <person name="Shirasu K."/>
        </authorList>
    </citation>
    <scope>NUCLEOTIDE SEQUENCE [LARGE SCALE GENOMIC DNA]</scope>
    <source>
        <strain evidence="3">cv. UVA1</strain>
    </source>
</reference>
<accession>A0A5A7R3X3</accession>
<gene>
    <name evidence="2" type="ORF">STAS_29487</name>
</gene>
<proteinExistence type="predicted"/>
<comment type="caution">
    <text evidence="2">The sequence shown here is derived from an EMBL/GenBank/DDBJ whole genome shotgun (WGS) entry which is preliminary data.</text>
</comment>
<feature type="transmembrane region" description="Helical" evidence="1">
    <location>
        <begin position="62"/>
        <end position="81"/>
    </location>
</feature>
<keyword evidence="1" id="KW-0472">Membrane</keyword>
<keyword evidence="3" id="KW-1185">Reference proteome</keyword>
<organism evidence="2 3">
    <name type="scientific">Striga asiatica</name>
    <name type="common">Asiatic witchweed</name>
    <name type="synonym">Buchnera asiatica</name>
    <dbReference type="NCBI Taxonomy" id="4170"/>
    <lineage>
        <taxon>Eukaryota</taxon>
        <taxon>Viridiplantae</taxon>
        <taxon>Streptophyta</taxon>
        <taxon>Embryophyta</taxon>
        <taxon>Tracheophyta</taxon>
        <taxon>Spermatophyta</taxon>
        <taxon>Magnoliopsida</taxon>
        <taxon>eudicotyledons</taxon>
        <taxon>Gunneridae</taxon>
        <taxon>Pentapetalae</taxon>
        <taxon>asterids</taxon>
        <taxon>lamiids</taxon>
        <taxon>Lamiales</taxon>
        <taxon>Orobanchaceae</taxon>
        <taxon>Buchnereae</taxon>
        <taxon>Striga</taxon>
    </lineage>
</organism>
<dbReference type="AlphaFoldDB" id="A0A5A7R3X3"/>
<sequence>MRLVRYSPKTGFQSSFQALFIAIEVTFAGPRSLPVAPFSSAWTSAPEAHVQLLWVKREFARVLLWHLGGWISVTGYHIVYPSKDLKVRKYHDANYPIFLDLFTSCIYLTYLIVR</sequence>
<dbReference type="Proteomes" id="UP000325081">
    <property type="component" value="Unassembled WGS sequence"/>
</dbReference>
<evidence type="ECO:0000256" key="1">
    <source>
        <dbReference type="SAM" id="Phobius"/>
    </source>
</evidence>
<evidence type="ECO:0000313" key="3">
    <source>
        <dbReference type="Proteomes" id="UP000325081"/>
    </source>
</evidence>
<protein>
    <submittedName>
        <fullName evidence="2">V-type proton ATPase catalytic subunit A</fullName>
    </submittedName>
</protein>
<name>A0A5A7R3X3_STRAF</name>
<feature type="transmembrane region" description="Helical" evidence="1">
    <location>
        <begin position="93"/>
        <end position="113"/>
    </location>
</feature>
<evidence type="ECO:0000313" key="2">
    <source>
        <dbReference type="EMBL" id="GER52062.1"/>
    </source>
</evidence>
<dbReference type="EMBL" id="BKCP01010070">
    <property type="protein sequence ID" value="GER52062.1"/>
    <property type="molecule type" value="Genomic_DNA"/>
</dbReference>
<keyword evidence="1" id="KW-1133">Transmembrane helix</keyword>
<keyword evidence="1" id="KW-0812">Transmembrane</keyword>